<dbReference type="OrthoDB" id="3912127at2759"/>
<gene>
    <name evidence="2" type="ORF">AUEXF2481DRAFT_28993</name>
</gene>
<evidence type="ECO:0000256" key="1">
    <source>
        <dbReference type="SAM" id="MobiDB-lite"/>
    </source>
</evidence>
<organism evidence="2 3">
    <name type="scientific">Aureobasidium subglaciale (strain EXF-2481)</name>
    <name type="common">Aureobasidium pullulans var. subglaciale</name>
    <dbReference type="NCBI Taxonomy" id="1043005"/>
    <lineage>
        <taxon>Eukaryota</taxon>
        <taxon>Fungi</taxon>
        <taxon>Dikarya</taxon>
        <taxon>Ascomycota</taxon>
        <taxon>Pezizomycotina</taxon>
        <taxon>Dothideomycetes</taxon>
        <taxon>Dothideomycetidae</taxon>
        <taxon>Dothideales</taxon>
        <taxon>Saccotheciaceae</taxon>
        <taxon>Aureobasidium</taxon>
    </lineage>
</organism>
<evidence type="ECO:0000313" key="3">
    <source>
        <dbReference type="Proteomes" id="UP000030641"/>
    </source>
</evidence>
<evidence type="ECO:0000313" key="2">
    <source>
        <dbReference type="EMBL" id="KEQ95557.1"/>
    </source>
</evidence>
<dbReference type="Proteomes" id="UP000030641">
    <property type="component" value="Unassembled WGS sequence"/>
</dbReference>
<keyword evidence="3" id="KW-1185">Reference proteome</keyword>
<accession>A0A074YN80</accession>
<feature type="region of interest" description="Disordered" evidence="1">
    <location>
        <begin position="1"/>
        <end position="59"/>
    </location>
</feature>
<reference evidence="2 3" key="1">
    <citation type="journal article" date="2014" name="BMC Genomics">
        <title>Genome sequencing of four Aureobasidium pullulans varieties: biotechnological potential, stress tolerance, and description of new species.</title>
        <authorList>
            <person name="Gostin Ar C."/>
            <person name="Ohm R.A."/>
            <person name="Kogej T."/>
            <person name="Sonjak S."/>
            <person name="Turk M."/>
            <person name="Zajc J."/>
            <person name="Zalar P."/>
            <person name="Grube M."/>
            <person name="Sun H."/>
            <person name="Han J."/>
            <person name="Sharma A."/>
            <person name="Chiniquy J."/>
            <person name="Ngan C.Y."/>
            <person name="Lipzen A."/>
            <person name="Barry K."/>
            <person name="Grigoriev I.V."/>
            <person name="Gunde-Cimerman N."/>
        </authorList>
    </citation>
    <scope>NUCLEOTIDE SEQUENCE [LARGE SCALE GENOMIC DNA]</scope>
    <source>
        <strain evidence="2 3">EXF-2481</strain>
    </source>
</reference>
<dbReference type="HOGENOM" id="CLU_1408493_0_0_1"/>
<protein>
    <submittedName>
        <fullName evidence="2">Uncharacterized protein</fullName>
    </submittedName>
</protein>
<dbReference type="EMBL" id="KL584758">
    <property type="protein sequence ID" value="KEQ95557.1"/>
    <property type="molecule type" value="Genomic_DNA"/>
</dbReference>
<dbReference type="InParanoid" id="A0A074YN80"/>
<proteinExistence type="predicted"/>
<dbReference type="AlphaFoldDB" id="A0A074YN80"/>
<dbReference type="RefSeq" id="XP_013344115.1">
    <property type="nucleotide sequence ID" value="XM_013488661.1"/>
</dbReference>
<sequence length="193" mass="21875">MSVQIQLPVDSQHDVDSQQSIDDASVLEGRQPVEDQQPVGEEESTESQPSADENDSELEHFPEDEATRPIRLPGVSTQVVSISPEALWLFREAARDYGYMNRFFCEADEAFTDAMIDTYGTSRVPIPLLIPLSGDDYIAFYAMILRTHQVSNPCWLSYHEGFKSIMQRVARDLDIPTELPIVYMRLRSALLYG</sequence>
<name>A0A074YN80_AURSE</name>
<dbReference type="GeneID" id="25363842"/>